<dbReference type="NCBIfam" id="NF047352">
    <property type="entry name" value="P_loop_sacsin"/>
    <property type="match status" value="1"/>
</dbReference>
<sequence>MSNFVRPAAEGADPFGTARLRRGVLDAWATSPARFREDANSEEDLVLGGYRDRLVVELAQNASDAASRAGVPGRLRLTLRDGVLAAANTGAPLDATGVESLSTLRASAKRDESDSAVGRFGVGFAAVLAVTDEPALLGRHGGVRWSLAEARDLATGIARHSPGLGDELRRRDGHVPLLRLPFAAEGSAPDPYDSVVVLPLRDPAAEALAERLLDGVDDALLLALPGLAEVVVESGDGGVRTIRRRTEEDGGGVVVDDSRDGTTRWRTVSAHGALEPALLADRPVEERLRPHWSVTWAVPVDADGTPGRPRTGPVVHAPTPSDEPLGVPALLIASLPLDTTRRHAAPGPLTDFLVQRAAEAYVELLAAWRPVTEGIIGLVPGPLGKGELDGALRQAILERLPRTAFLPPAAAPAEPAAPVDGSGGGDDADSDTGLPEALRPRDAEVAEGAGAETVRVLAEVLPSLLPAGLERRAELRTLGVARVPLAEVVDRLAGLEKAPEWWRRLYDSLAGVDPDRLSGLPVPLADGRTTIGPRQVLLPTADGAATTATTATTAGAAPDALARLGLKVAHPDAVHPLLEKLGALPATARAVLTTPQVRAAVAGSLDDDRGAWDDDTTPDAEELADTVLALVRDADLEPGDEPWLGALALPDDEGELVPAGELVLPGSPFAQVMREDELASVDPELAERWGEQPLAACGVLANFTLVRATDVVLDPDELEPKDGDFAEPDDAGLLDAVDVWCEDALDGLPDSPVPPVATEIVAVRDLDLVDDDRWPEALALLSRPPLRDALTQPVRVLLPDGTHEIIRSYTAWWLRGHPVLDGRRPAGLRAEGGDPLLHGLYDAADAAGFDDEQVLRALGVRTSVAALLAEPGGAAELLDRLADPDREVSAAQLHALYGALADLDPDQVTLPDELRAVVDGEVRVVDAADAVVVDSPDLLPFTAGTPLLPVRPARAADLAELFQVRRLSESVTGEVTSEGAEHDVPESVRVLLGPSTPATYVEHEELVVDGTELDWRRTRDGVLHAATLEGVAAGLAWAAGQWPRRFEVAALLEDPSRTEELARDRWFD</sequence>
<proteinExistence type="predicted"/>
<evidence type="ECO:0000313" key="2">
    <source>
        <dbReference type="EMBL" id="MBQ0847398.1"/>
    </source>
</evidence>
<dbReference type="InterPro" id="IPR036890">
    <property type="entry name" value="HATPase_C_sf"/>
</dbReference>
<organism evidence="2 3">
    <name type="scientific">Streptomyces liliiviolaceus</name>
    <dbReference type="NCBI Taxonomy" id="2823109"/>
    <lineage>
        <taxon>Bacteria</taxon>
        <taxon>Bacillati</taxon>
        <taxon>Actinomycetota</taxon>
        <taxon>Actinomycetes</taxon>
        <taxon>Kitasatosporales</taxon>
        <taxon>Streptomycetaceae</taxon>
        <taxon>Streptomyces</taxon>
    </lineage>
</organism>
<feature type="compositionally biased region" description="Low complexity" evidence="1">
    <location>
        <begin position="409"/>
        <end position="420"/>
    </location>
</feature>
<evidence type="ECO:0000313" key="3">
    <source>
        <dbReference type="Proteomes" id="UP000677413"/>
    </source>
</evidence>
<dbReference type="AlphaFoldDB" id="A0A940XR52"/>
<dbReference type="Proteomes" id="UP000677413">
    <property type="component" value="Unassembled WGS sequence"/>
</dbReference>
<name>A0A940XR52_9ACTN</name>
<evidence type="ECO:0000256" key="1">
    <source>
        <dbReference type="SAM" id="MobiDB-lite"/>
    </source>
</evidence>
<dbReference type="RefSeq" id="WP_210881106.1">
    <property type="nucleotide sequence ID" value="NZ_JAGPYQ010000001.1"/>
</dbReference>
<dbReference type="SUPFAM" id="SSF55874">
    <property type="entry name" value="ATPase domain of HSP90 chaperone/DNA topoisomerase II/histidine kinase"/>
    <property type="match status" value="1"/>
</dbReference>
<protein>
    <submittedName>
        <fullName evidence="2">Molecular chaperone Hsp90</fullName>
    </submittedName>
</protein>
<gene>
    <name evidence="2" type="ORF">J8N05_04050</name>
</gene>
<keyword evidence="3" id="KW-1185">Reference proteome</keyword>
<dbReference type="EMBL" id="JAGPYQ010000001">
    <property type="protein sequence ID" value="MBQ0847398.1"/>
    <property type="molecule type" value="Genomic_DNA"/>
</dbReference>
<reference evidence="2 3" key="1">
    <citation type="submission" date="2021-04" db="EMBL/GenBank/DDBJ databases">
        <authorList>
            <person name="Tang X."/>
            <person name="Zhou X."/>
            <person name="Chen X."/>
            <person name="Cernava T."/>
            <person name="Zhang C."/>
        </authorList>
    </citation>
    <scope>NUCLEOTIDE SEQUENCE [LARGE SCALE GENOMIC DNA]</scope>
    <source>
        <strain evidence="2 3">BH-SS-21</strain>
    </source>
</reference>
<accession>A0A940XR52</accession>
<feature type="region of interest" description="Disordered" evidence="1">
    <location>
        <begin position="409"/>
        <end position="436"/>
    </location>
</feature>
<comment type="caution">
    <text evidence="2">The sequence shown here is derived from an EMBL/GenBank/DDBJ whole genome shotgun (WGS) entry which is preliminary data.</text>
</comment>